<name>A0A4U8TD87_9HELI</name>
<reference evidence="2 3" key="1">
    <citation type="journal article" date="2014" name="Genome Announc.">
        <title>Draft genome sequences of eight enterohepatic helicobacter species isolated from both laboratory and wild rodents.</title>
        <authorList>
            <person name="Sheh A."/>
            <person name="Shen Z."/>
            <person name="Fox J.G."/>
        </authorList>
    </citation>
    <scope>NUCLEOTIDE SEQUENCE [LARGE SCALE GENOMIC DNA]</scope>
    <source>
        <strain evidence="2 3">ATCC 49310</strain>
    </source>
</reference>
<organism evidence="2 3">
    <name type="scientific">Helicobacter trogontum</name>
    <dbReference type="NCBI Taxonomy" id="50960"/>
    <lineage>
        <taxon>Bacteria</taxon>
        <taxon>Pseudomonadati</taxon>
        <taxon>Campylobacterota</taxon>
        <taxon>Epsilonproteobacteria</taxon>
        <taxon>Campylobacterales</taxon>
        <taxon>Helicobacteraceae</taxon>
        <taxon>Helicobacter</taxon>
    </lineage>
</organism>
<feature type="transmembrane region" description="Helical" evidence="1">
    <location>
        <begin position="141"/>
        <end position="165"/>
    </location>
</feature>
<dbReference type="Proteomes" id="UP000029861">
    <property type="component" value="Unassembled WGS sequence"/>
</dbReference>
<dbReference type="EMBL" id="JRPK02000020">
    <property type="protein sequence ID" value="TLD97960.1"/>
    <property type="molecule type" value="Genomic_DNA"/>
</dbReference>
<evidence type="ECO:0008006" key="4">
    <source>
        <dbReference type="Google" id="ProtNLM"/>
    </source>
</evidence>
<keyword evidence="1" id="KW-0472">Membrane</keyword>
<proteinExistence type="predicted"/>
<feature type="transmembrane region" description="Helical" evidence="1">
    <location>
        <begin position="48"/>
        <end position="69"/>
    </location>
</feature>
<sequence>MKKAKKKQINRFLDGNRTHTNNTIKTAESQNNHNKLSRYNFLLPRLKAFITDMFLLNMPILYITTYVFLQGKEDFLHNQLAIFLCEGVYCIILFLFFVISGQTPGFRYAEIMLCRNSNTKNSTKISKNSNVEHDTQKPPRVWQSLVFILVWLFELCFFLWIFAFLRKDKKTLHEVMSKTHIIYKPNPAKKTS</sequence>
<evidence type="ECO:0000256" key="1">
    <source>
        <dbReference type="SAM" id="Phobius"/>
    </source>
</evidence>
<accession>A0A4U8TD87</accession>
<evidence type="ECO:0000313" key="2">
    <source>
        <dbReference type="EMBL" id="TLD97960.1"/>
    </source>
</evidence>
<comment type="caution">
    <text evidence="2">The sequence shown here is derived from an EMBL/GenBank/DDBJ whole genome shotgun (WGS) entry which is preliminary data.</text>
</comment>
<keyword evidence="1" id="KW-1133">Transmembrane helix</keyword>
<gene>
    <name evidence="2" type="ORF">LS80_006585</name>
</gene>
<evidence type="ECO:0000313" key="3">
    <source>
        <dbReference type="Proteomes" id="UP000029861"/>
    </source>
</evidence>
<keyword evidence="1" id="KW-0812">Transmembrane</keyword>
<dbReference type="RefSeq" id="WP_034321638.1">
    <property type="nucleotide sequence ID" value="NZ_FZND01000040.1"/>
</dbReference>
<feature type="transmembrane region" description="Helical" evidence="1">
    <location>
        <begin position="81"/>
        <end position="99"/>
    </location>
</feature>
<dbReference type="AlphaFoldDB" id="A0A4U8TD87"/>
<protein>
    <recommendedName>
        <fullName evidence="4">RDD family protein</fullName>
    </recommendedName>
</protein>
<dbReference type="STRING" id="50960.LS81_06285"/>